<comment type="pathway">
    <text evidence="1">Lipid metabolism; fatty acid metabolism.</text>
</comment>
<dbReference type="GO" id="GO:0046872">
    <property type="term" value="F:metal ion binding"/>
    <property type="evidence" value="ECO:0007669"/>
    <property type="project" value="UniProtKB-KW"/>
</dbReference>
<feature type="active site" description="Proton acceptor" evidence="27">
    <location>
        <position position="213"/>
    </location>
</feature>
<evidence type="ECO:0000256" key="5">
    <source>
        <dbReference type="ARBA" id="ARBA00022801"/>
    </source>
</evidence>
<dbReference type="InterPro" id="IPR047177">
    <property type="entry name" value="Pept_M20A"/>
</dbReference>
<dbReference type="PANTHER" id="PTHR45962:SF1">
    <property type="entry name" value="N-FATTY-ACYL-AMINO ACID SYNTHASE_HYDROLASE PM20D1"/>
    <property type="match status" value="1"/>
</dbReference>
<evidence type="ECO:0000256" key="1">
    <source>
        <dbReference type="ARBA" id="ARBA00004872"/>
    </source>
</evidence>
<evidence type="ECO:0000256" key="3">
    <source>
        <dbReference type="ARBA" id="ARBA00022670"/>
    </source>
</evidence>
<comment type="catalytic activity">
    <reaction evidence="10">
        <text>N-(4Z,7Z,10Z,13Z,16Z,19Z-docosahexaenoyl)-L-phenylalanine + H2O = (4Z,7Z,10Z,13Z,16Z,19Z)-docosahexaenoate + L-phenylalanine</text>
        <dbReference type="Rhea" id="RHEA:64132"/>
        <dbReference type="ChEBI" id="CHEBI:15377"/>
        <dbReference type="ChEBI" id="CHEBI:58095"/>
        <dbReference type="ChEBI" id="CHEBI:77016"/>
        <dbReference type="ChEBI" id="CHEBI:149701"/>
    </reaction>
    <physiologicalReaction direction="left-to-right" evidence="10">
        <dbReference type="Rhea" id="RHEA:64133"/>
    </physiologicalReaction>
</comment>
<feature type="binding site" evidence="28">
    <location>
        <position position="214"/>
    </location>
    <ligand>
        <name>Zn(2+)</name>
        <dbReference type="ChEBI" id="CHEBI:29105"/>
        <label>1</label>
    </ligand>
</feature>
<comment type="catalytic activity">
    <reaction evidence="20">
        <text>N-(9Z-octadecenoyl)-L-glutamine + H2O = L-glutamine + (9Z)-octadecenoate</text>
        <dbReference type="Rhea" id="RHEA:51356"/>
        <dbReference type="ChEBI" id="CHEBI:15377"/>
        <dbReference type="ChEBI" id="CHEBI:30823"/>
        <dbReference type="ChEBI" id="CHEBI:58359"/>
        <dbReference type="ChEBI" id="CHEBI:134033"/>
    </reaction>
    <physiologicalReaction direction="left-to-right" evidence="20">
        <dbReference type="Rhea" id="RHEA:51357"/>
    </physiologicalReaction>
</comment>
<keyword evidence="5" id="KW-0378">Hydrolase</keyword>
<feature type="binding site" evidence="28">
    <location>
        <position position="487"/>
    </location>
    <ligand>
        <name>Zn(2+)</name>
        <dbReference type="ChEBI" id="CHEBI:29105"/>
        <label>1</label>
    </ligand>
</feature>
<evidence type="ECO:0000256" key="25">
    <source>
        <dbReference type="ARBA" id="ARBA00049100"/>
    </source>
</evidence>
<keyword evidence="29" id="KW-1133">Transmembrane helix</keyword>
<evidence type="ECO:0000259" key="30">
    <source>
        <dbReference type="Pfam" id="PF07687"/>
    </source>
</evidence>
<dbReference type="GO" id="GO:0006520">
    <property type="term" value="P:amino acid metabolic process"/>
    <property type="evidence" value="ECO:0007669"/>
    <property type="project" value="TreeGrafter"/>
</dbReference>
<protein>
    <submittedName>
        <fullName evidence="31">Putative carboxypeptidase PM20D1</fullName>
    </submittedName>
</protein>
<dbReference type="SUPFAM" id="SSF55031">
    <property type="entry name" value="Bacterial exopeptidase dimerisation domain"/>
    <property type="match status" value="1"/>
</dbReference>
<dbReference type="eggNOG" id="KOG2275">
    <property type="taxonomic scope" value="Eukaryota"/>
</dbReference>
<dbReference type="FunFam" id="3.40.630.10:FF:000027">
    <property type="entry name" value="N-fatty-acyl-amino acid synthase/hydrolase PM20D1"/>
    <property type="match status" value="1"/>
</dbReference>
<evidence type="ECO:0000256" key="21">
    <source>
        <dbReference type="ARBA" id="ARBA00048822"/>
    </source>
</evidence>
<reference evidence="31 32" key="1">
    <citation type="journal article" date="2014" name="Nat. Commun.">
        <title>Molecular traces of alternative social organization in a termite genome.</title>
        <authorList>
            <person name="Terrapon N."/>
            <person name="Li C."/>
            <person name="Robertson H.M."/>
            <person name="Ji L."/>
            <person name="Meng X."/>
            <person name="Booth W."/>
            <person name="Chen Z."/>
            <person name="Childers C.P."/>
            <person name="Glastad K.M."/>
            <person name="Gokhale K."/>
            <person name="Gowin J."/>
            <person name="Gronenberg W."/>
            <person name="Hermansen R.A."/>
            <person name="Hu H."/>
            <person name="Hunt B.G."/>
            <person name="Huylmans A.K."/>
            <person name="Khalil S.M."/>
            <person name="Mitchell R.D."/>
            <person name="Munoz-Torres M.C."/>
            <person name="Mustard J.A."/>
            <person name="Pan H."/>
            <person name="Reese J.T."/>
            <person name="Scharf M.E."/>
            <person name="Sun F."/>
            <person name="Vogel H."/>
            <person name="Xiao J."/>
            <person name="Yang W."/>
            <person name="Yang Z."/>
            <person name="Yang Z."/>
            <person name="Zhou J."/>
            <person name="Zhu J."/>
            <person name="Brent C.S."/>
            <person name="Elsik C.G."/>
            <person name="Goodisman M.A."/>
            <person name="Liberles D.A."/>
            <person name="Roe R.M."/>
            <person name="Vargo E.L."/>
            <person name="Vilcinskas A."/>
            <person name="Wang J."/>
            <person name="Bornberg-Bauer E."/>
            <person name="Korb J."/>
            <person name="Zhang G."/>
            <person name="Liebig J."/>
        </authorList>
    </citation>
    <scope>NUCLEOTIDE SEQUENCE [LARGE SCALE GENOMIC DNA]</scope>
    <source>
        <tissue evidence="31">Whole organism</tissue>
    </source>
</reference>
<comment type="function">
    <text evidence="8">Secreted enzyme that regulates the endogenous N-fatty acyl amino acid (NAAs) tissue and circulating levels by functioning as a bidirectional NAA synthase/hydrolase. It condenses free fatty acids and free amino acids to generate NAAs and bidirectionally catalyzes the reverse hydrolysis reaction. Some of these NAAs stimulate oxidative metabolism via mitochondrial uncoupling, increasing energy expenditure in a UPC1-independent manner. Thereby, this secreted protein may indirectly regulate whole body energy expenditure. PM20D1 circulates in tight association with both low- and high-density (LDL and HDL,respectively) lipoprotein particles.</text>
</comment>
<comment type="catalytic activity">
    <reaction evidence="18">
        <text>an N-acyl-L-amino acid + H2O = an L-alpha-amino acid + a carboxylate</text>
        <dbReference type="Rhea" id="RHEA:15565"/>
        <dbReference type="ChEBI" id="CHEBI:15377"/>
        <dbReference type="ChEBI" id="CHEBI:29067"/>
        <dbReference type="ChEBI" id="CHEBI:59869"/>
        <dbReference type="ChEBI" id="CHEBI:59874"/>
        <dbReference type="EC" id="3.5.1.14"/>
    </reaction>
    <physiologicalReaction direction="left-to-right" evidence="18">
        <dbReference type="Rhea" id="RHEA:15566"/>
    </physiologicalReaction>
    <physiologicalReaction direction="right-to-left" evidence="18">
        <dbReference type="Rhea" id="RHEA:15567"/>
    </physiologicalReaction>
</comment>
<comment type="catalytic activity">
    <reaction evidence="13">
        <text>(5Z,8Z,11Z,14Z)-eicosatetraenoate + L-phenylalanine = N-(5Z,8Z,11Z,14Z-eicosatetraenoyl)-L-phenylalanine + H2O</text>
        <dbReference type="Rhea" id="RHEA:51312"/>
        <dbReference type="ChEBI" id="CHEBI:15377"/>
        <dbReference type="ChEBI" id="CHEBI:32395"/>
        <dbReference type="ChEBI" id="CHEBI:58095"/>
        <dbReference type="ChEBI" id="CHEBI:134022"/>
    </reaction>
    <physiologicalReaction direction="left-to-right" evidence="13">
        <dbReference type="Rhea" id="RHEA:51313"/>
    </physiologicalReaction>
    <physiologicalReaction direction="right-to-left" evidence="13">
        <dbReference type="Rhea" id="RHEA:51314"/>
    </physiologicalReaction>
</comment>
<evidence type="ECO:0000256" key="9">
    <source>
        <dbReference type="ARBA" id="ARBA00047450"/>
    </source>
</evidence>
<dbReference type="Gene3D" id="3.40.630.10">
    <property type="entry name" value="Zn peptidases"/>
    <property type="match status" value="1"/>
</dbReference>
<dbReference type="InterPro" id="IPR017141">
    <property type="entry name" value="Pept_M20_carboxypep"/>
</dbReference>
<comment type="catalytic activity">
    <reaction evidence="23">
        <text>an N-acyl-aromatic L-alpha-amino acid + H2O = an aromatic L-alpha-amino acid + a carboxylate</text>
        <dbReference type="Rhea" id="RHEA:54184"/>
        <dbReference type="ChEBI" id="CHEBI:15377"/>
        <dbReference type="ChEBI" id="CHEBI:29067"/>
        <dbReference type="ChEBI" id="CHEBI:84824"/>
        <dbReference type="ChEBI" id="CHEBI:138093"/>
        <dbReference type="EC" id="3.5.1.114"/>
    </reaction>
    <physiologicalReaction direction="left-to-right" evidence="23">
        <dbReference type="Rhea" id="RHEA:54185"/>
    </physiologicalReaction>
    <physiologicalReaction direction="right-to-left" evidence="23">
        <dbReference type="Rhea" id="RHEA:54186"/>
    </physiologicalReaction>
</comment>
<feature type="transmembrane region" description="Helical" evidence="29">
    <location>
        <begin position="20"/>
        <end position="44"/>
    </location>
</feature>
<feature type="binding site" evidence="28">
    <location>
        <position position="146"/>
    </location>
    <ligand>
        <name>Zn(2+)</name>
        <dbReference type="ChEBI" id="CHEBI:29105"/>
        <label>2</label>
    </ligand>
</feature>
<evidence type="ECO:0000313" key="31">
    <source>
        <dbReference type="EMBL" id="KDR15626.1"/>
    </source>
</evidence>
<keyword evidence="3" id="KW-0645">Protease</keyword>
<dbReference type="PANTHER" id="PTHR45962">
    <property type="entry name" value="N-FATTY-ACYL-AMINO ACID SYNTHASE/HYDROLASE PM20D1"/>
    <property type="match status" value="1"/>
</dbReference>
<dbReference type="Gene3D" id="3.30.70.360">
    <property type="match status" value="1"/>
</dbReference>
<evidence type="ECO:0000256" key="6">
    <source>
        <dbReference type="ARBA" id="ARBA00022833"/>
    </source>
</evidence>
<dbReference type="Pfam" id="PF01546">
    <property type="entry name" value="Peptidase_M20"/>
    <property type="match status" value="1"/>
</dbReference>
<keyword evidence="4 28" id="KW-0479">Metal-binding</keyword>
<keyword evidence="31" id="KW-0121">Carboxypeptidase</keyword>
<evidence type="ECO:0000256" key="18">
    <source>
        <dbReference type="ARBA" id="ARBA00048579"/>
    </source>
</evidence>
<feature type="binding site" evidence="28">
    <location>
        <position position="241"/>
    </location>
    <ligand>
        <name>Zn(2+)</name>
        <dbReference type="ChEBI" id="CHEBI:29105"/>
        <label>2</label>
    </ligand>
</feature>
<accession>A0A067QZ04</accession>
<dbReference type="Pfam" id="PF07687">
    <property type="entry name" value="M20_dimer"/>
    <property type="match status" value="1"/>
</dbReference>
<evidence type="ECO:0000256" key="27">
    <source>
        <dbReference type="PIRSR" id="PIRSR037217-1"/>
    </source>
</evidence>
<comment type="catalytic activity">
    <reaction evidence="24">
        <text>L-phenylalanine + (9Z)-octadecenoate = N-(9Z-octadecenoyl)-L-phenylalanine + H2O</text>
        <dbReference type="Rhea" id="RHEA:51300"/>
        <dbReference type="ChEBI" id="CHEBI:15377"/>
        <dbReference type="ChEBI" id="CHEBI:30823"/>
        <dbReference type="ChEBI" id="CHEBI:58095"/>
        <dbReference type="ChEBI" id="CHEBI:134020"/>
    </reaction>
    <physiologicalReaction direction="left-to-right" evidence="24">
        <dbReference type="Rhea" id="RHEA:51301"/>
    </physiologicalReaction>
    <physiologicalReaction direction="right-to-left" evidence="24">
        <dbReference type="Rhea" id="RHEA:51302"/>
    </physiologicalReaction>
</comment>
<evidence type="ECO:0000256" key="17">
    <source>
        <dbReference type="ARBA" id="ARBA00048402"/>
    </source>
</evidence>
<comment type="catalytic activity">
    <reaction evidence="25">
        <text>N-(5Z,8Z,11Z,14Z-eicosatetraenoyl)-L-serine + H2O = (5Z,8Z,11Z,14Z)-eicosatetraenoate + L-serine</text>
        <dbReference type="Rhea" id="RHEA:64116"/>
        <dbReference type="ChEBI" id="CHEBI:15377"/>
        <dbReference type="ChEBI" id="CHEBI:32395"/>
        <dbReference type="ChEBI" id="CHEBI:33384"/>
        <dbReference type="ChEBI" id="CHEBI:149697"/>
    </reaction>
    <physiologicalReaction direction="left-to-right" evidence="25">
        <dbReference type="Rhea" id="RHEA:64117"/>
    </physiologicalReaction>
    <physiologicalReaction direction="right-to-left" evidence="25">
        <dbReference type="Rhea" id="RHEA:64118"/>
    </physiologicalReaction>
</comment>
<evidence type="ECO:0000256" key="29">
    <source>
        <dbReference type="SAM" id="Phobius"/>
    </source>
</evidence>
<comment type="catalytic activity">
    <reaction evidence="26">
        <text>N-(9Z-octadecenoyl)-L-lysine + H2O = L-lysine + (9Z)-octadecenoate</text>
        <dbReference type="Rhea" id="RHEA:64192"/>
        <dbReference type="ChEBI" id="CHEBI:15377"/>
        <dbReference type="ChEBI" id="CHEBI:30823"/>
        <dbReference type="ChEBI" id="CHEBI:32551"/>
        <dbReference type="ChEBI" id="CHEBI:149731"/>
    </reaction>
    <physiologicalReaction direction="left-to-right" evidence="26">
        <dbReference type="Rhea" id="RHEA:64193"/>
    </physiologicalReaction>
</comment>
<dbReference type="InterPro" id="IPR011650">
    <property type="entry name" value="Peptidase_M20_dimer"/>
</dbReference>
<comment type="catalytic activity">
    <reaction evidence="11">
        <text>N-octadecanoyl-L-phenylalanine + H2O = octadecanoate + L-phenylalanine</text>
        <dbReference type="Rhea" id="RHEA:64128"/>
        <dbReference type="ChEBI" id="CHEBI:15377"/>
        <dbReference type="ChEBI" id="CHEBI:25629"/>
        <dbReference type="ChEBI" id="CHEBI:58095"/>
        <dbReference type="ChEBI" id="CHEBI:149700"/>
    </reaction>
    <physiologicalReaction direction="left-to-right" evidence="11">
        <dbReference type="Rhea" id="RHEA:64129"/>
    </physiologicalReaction>
</comment>
<dbReference type="OMA" id="DWTHHPF"/>
<comment type="catalytic activity">
    <reaction evidence="16">
        <text>N-(9Z-octadecenoyl)-L-asparagine + H2O = L-asparagine + (9Z)-octadecenoate</text>
        <dbReference type="Rhea" id="RHEA:64136"/>
        <dbReference type="ChEBI" id="CHEBI:15377"/>
        <dbReference type="ChEBI" id="CHEBI:30823"/>
        <dbReference type="ChEBI" id="CHEBI:58048"/>
        <dbReference type="ChEBI" id="CHEBI:149730"/>
    </reaction>
    <physiologicalReaction direction="left-to-right" evidence="16">
        <dbReference type="Rhea" id="RHEA:64137"/>
    </physiologicalReaction>
</comment>
<dbReference type="SUPFAM" id="SSF53187">
    <property type="entry name" value="Zn-dependent exopeptidases"/>
    <property type="match status" value="1"/>
</dbReference>
<dbReference type="AlphaFoldDB" id="A0A067QZ04"/>
<evidence type="ECO:0000256" key="7">
    <source>
        <dbReference type="ARBA" id="ARBA00034698"/>
    </source>
</evidence>
<comment type="catalytic activity">
    <reaction evidence="15">
        <text>N-(9Z-octadecenoyl)-L-methionine + H2O = (9Z)-octadecenoate + L-methionine</text>
        <dbReference type="Rhea" id="RHEA:64144"/>
        <dbReference type="ChEBI" id="CHEBI:15377"/>
        <dbReference type="ChEBI" id="CHEBI:30823"/>
        <dbReference type="ChEBI" id="CHEBI:57844"/>
        <dbReference type="ChEBI" id="CHEBI:149732"/>
    </reaction>
    <physiologicalReaction direction="left-to-right" evidence="15">
        <dbReference type="Rhea" id="RHEA:64145"/>
    </physiologicalReaction>
</comment>
<dbReference type="GO" id="GO:0005576">
    <property type="term" value="C:extracellular region"/>
    <property type="evidence" value="ECO:0007669"/>
    <property type="project" value="UniProtKB-ARBA"/>
</dbReference>
<dbReference type="Gene3D" id="1.10.150.900">
    <property type="match status" value="1"/>
</dbReference>
<dbReference type="FunFam" id="1.10.150.900:FF:000003">
    <property type="entry name" value="N-fatty-acyl-amino acid synthase/hydrolase PM20D1"/>
    <property type="match status" value="1"/>
</dbReference>
<evidence type="ECO:0000256" key="24">
    <source>
        <dbReference type="ARBA" id="ARBA00048879"/>
    </source>
</evidence>
<dbReference type="GO" id="GO:0004181">
    <property type="term" value="F:metallocarboxypeptidase activity"/>
    <property type="evidence" value="ECO:0007669"/>
    <property type="project" value="InterPro"/>
</dbReference>
<name>A0A067QZ04_ZOONE</name>
<feature type="binding site" evidence="28">
    <location>
        <position position="179"/>
    </location>
    <ligand>
        <name>Zn(2+)</name>
        <dbReference type="ChEBI" id="CHEBI:29105"/>
        <label>1</label>
    </ligand>
</feature>
<dbReference type="InParanoid" id="A0A067QZ04"/>
<evidence type="ECO:0000313" key="32">
    <source>
        <dbReference type="Proteomes" id="UP000027135"/>
    </source>
</evidence>
<dbReference type="PIRSF" id="PIRSF037217">
    <property type="entry name" value="Carboxypeptidase_S"/>
    <property type="match status" value="1"/>
</dbReference>
<comment type="catalytic activity">
    <reaction evidence="9">
        <text>(9Z)-octadecenoate + glycine = N-(9Z-octadecenoyl)glycine + H2O</text>
        <dbReference type="Rhea" id="RHEA:51316"/>
        <dbReference type="ChEBI" id="CHEBI:15377"/>
        <dbReference type="ChEBI" id="CHEBI:30823"/>
        <dbReference type="ChEBI" id="CHEBI:57305"/>
        <dbReference type="ChEBI" id="CHEBI:133992"/>
    </reaction>
    <physiologicalReaction direction="right-to-left" evidence="9">
        <dbReference type="Rhea" id="RHEA:51318"/>
    </physiologicalReaction>
</comment>
<evidence type="ECO:0000256" key="19">
    <source>
        <dbReference type="ARBA" id="ARBA00048597"/>
    </source>
</evidence>
<comment type="catalytic activity">
    <reaction evidence="22">
        <text>N-(9Z-octadecenoyl)-L-leucine + H2O = L-leucine + (9Z)-octadecenoate</text>
        <dbReference type="Rhea" id="RHEA:51360"/>
        <dbReference type="ChEBI" id="CHEBI:15377"/>
        <dbReference type="ChEBI" id="CHEBI:30823"/>
        <dbReference type="ChEBI" id="CHEBI:57427"/>
        <dbReference type="ChEBI" id="CHEBI:134035"/>
    </reaction>
    <physiologicalReaction direction="left-to-right" evidence="22">
        <dbReference type="Rhea" id="RHEA:51361"/>
    </physiologicalReaction>
    <physiologicalReaction direction="right-to-left" evidence="22">
        <dbReference type="Rhea" id="RHEA:51362"/>
    </physiologicalReaction>
</comment>
<evidence type="ECO:0000256" key="4">
    <source>
        <dbReference type="ARBA" id="ARBA00022723"/>
    </source>
</evidence>
<dbReference type="Proteomes" id="UP000027135">
    <property type="component" value="Unassembled WGS sequence"/>
</dbReference>
<feature type="active site" evidence="27">
    <location>
        <position position="148"/>
    </location>
</feature>
<proteinExistence type="inferred from homology"/>
<comment type="catalytic activity">
    <reaction evidence="21">
        <text>N-(9Z-octadecenoyl)-L-tryptophan + H2O = L-tryptophan + (9Z)-octadecenoate</text>
        <dbReference type="Rhea" id="RHEA:64176"/>
        <dbReference type="ChEBI" id="CHEBI:15377"/>
        <dbReference type="ChEBI" id="CHEBI:30823"/>
        <dbReference type="ChEBI" id="CHEBI:57912"/>
        <dbReference type="ChEBI" id="CHEBI:149733"/>
    </reaction>
    <physiologicalReaction direction="left-to-right" evidence="21">
        <dbReference type="Rhea" id="RHEA:64177"/>
    </physiologicalReaction>
</comment>
<evidence type="ECO:0000256" key="12">
    <source>
        <dbReference type="ARBA" id="ARBA00047866"/>
    </source>
</evidence>
<evidence type="ECO:0000256" key="22">
    <source>
        <dbReference type="ARBA" id="ARBA00048827"/>
    </source>
</evidence>
<keyword evidence="6 28" id="KW-0862">Zinc</keyword>
<comment type="catalytic activity">
    <reaction evidence="19">
        <text>N-(9Z-octadecenoyl)-L-serine + H2O = L-serine + (9Z)-octadecenoate</text>
        <dbReference type="Rhea" id="RHEA:51352"/>
        <dbReference type="ChEBI" id="CHEBI:15377"/>
        <dbReference type="ChEBI" id="CHEBI:30823"/>
        <dbReference type="ChEBI" id="CHEBI:33384"/>
        <dbReference type="ChEBI" id="CHEBI:134031"/>
    </reaction>
    <physiologicalReaction direction="left-to-right" evidence="19">
        <dbReference type="Rhea" id="RHEA:51353"/>
    </physiologicalReaction>
</comment>
<comment type="catalytic activity">
    <reaction evidence="14">
        <text>N-hexadecanoyl-L-phenylalanine + H2O = hexadecanoate + L-phenylalanine</text>
        <dbReference type="Rhea" id="RHEA:64124"/>
        <dbReference type="ChEBI" id="CHEBI:7896"/>
        <dbReference type="ChEBI" id="CHEBI:15377"/>
        <dbReference type="ChEBI" id="CHEBI:58095"/>
        <dbReference type="ChEBI" id="CHEBI:149699"/>
    </reaction>
    <physiologicalReaction direction="left-to-right" evidence="14">
        <dbReference type="Rhea" id="RHEA:64125"/>
    </physiologicalReaction>
</comment>
<keyword evidence="32" id="KW-1185">Reference proteome</keyword>
<evidence type="ECO:0000256" key="8">
    <source>
        <dbReference type="ARBA" id="ARBA00046147"/>
    </source>
</evidence>
<feature type="binding site" evidence="28">
    <location>
        <position position="179"/>
    </location>
    <ligand>
        <name>Zn(2+)</name>
        <dbReference type="ChEBI" id="CHEBI:29105"/>
        <label>2</label>
    </ligand>
</feature>
<evidence type="ECO:0000256" key="11">
    <source>
        <dbReference type="ARBA" id="ARBA00047723"/>
    </source>
</evidence>
<dbReference type="InterPro" id="IPR002933">
    <property type="entry name" value="Peptidase_M20"/>
</dbReference>
<dbReference type="InterPro" id="IPR036264">
    <property type="entry name" value="Bact_exopeptidase_dim_dom"/>
</dbReference>
<dbReference type="GO" id="GO:0043604">
    <property type="term" value="P:amide biosynthetic process"/>
    <property type="evidence" value="ECO:0007669"/>
    <property type="project" value="TreeGrafter"/>
</dbReference>
<dbReference type="STRING" id="136037.A0A067QZ04"/>
<comment type="pathway">
    <text evidence="7">Amino-acid metabolism.</text>
</comment>
<comment type="catalytic activity">
    <reaction evidence="12">
        <text>N-(9Z-octadecenoyl)-L-tyrosine + H2O = L-tyrosine + (9Z)-octadecenoate</text>
        <dbReference type="Rhea" id="RHEA:64184"/>
        <dbReference type="ChEBI" id="CHEBI:15377"/>
        <dbReference type="ChEBI" id="CHEBI:30823"/>
        <dbReference type="ChEBI" id="CHEBI:58315"/>
        <dbReference type="ChEBI" id="CHEBI:149734"/>
    </reaction>
    <physiologicalReaction direction="left-to-right" evidence="12">
        <dbReference type="Rhea" id="RHEA:64185"/>
    </physiologicalReaction>
</comment>
<feature type="domain" description="Peptidase M20 dimerisation" evidence="30">
    <location>
        <begin position="263"/>
        <end position="406"/>
    </location>
</feature>
<evidence type="ECO:0000256" key="26">
    <source>
        <dbReference type="ARBA" id="ARBA00049457"/>
    </source>
</evidence>
<evidence type="ECO:0000256" key="20">
    <source>
        <dbReference type="ARBA" id="ARBA00048729"/>
    </source>
</evidence>
<comment type="catalytic activity">
    <reaction evidence="17">
        <text>N-(5Z,8Z,11Z,14Z)-eicosatetraenoyl-glycine + H2O = (5Z,8Z,11Z,14Z)-eicosatetraenoate + glycine</text>
        <dbReference type="Rhea" id="RHEA:64108"/>
        <dbReference type="ChEBI" id="CHEBI:15377"/>
        <dbReference type="ChEBI" id="CHEBI:32395"/>
        <dbReference type="ChEBI" id="CHEBI:57305"/>
        <dbReference type="ChEBI" id="CHEBI:59002"/>
    </reaction>
    <physiologicalReaction direction="left-to-right" evidence="17">
        <dbReference type="Rhea" id="RHEA:64109"/>
    </physiologicalReaction>
    <physiologicalReaction direction="right-to-left" evidence="17">
        <dbReference type="Rhea" id="RHEA:64110"/>
    </physiologicalReaction>
</comment>
<dbReference type="GO" id="GO:0004046">
    <property type="term" value="F:aminoacylase activity"/>
    <property type="evidence" value="ECO:0007669"/>
    <property type="project" value="UniProtKB-EC"/>
</dbReference>
<dbReference type="EMBL" id="KK852819">
    <property type="protein sequence ID" value="KDR15626.1"/>
    <property type="molecule type" value="Genomic_DNA"/>
</dbReference>
<dbReference type="GO" id="GO:1990845">
    <property type="term" value="P:adaptive thermogenesis"/>
    <property type="evidence" value="ECO:0007669"/>
    <property type="project" value="UniProtKB-ARBA"/>
</dbReference>
<sequence length="531" mass="59408">MGLASKRKGRWRYRCWQKLFLALIGFPLAAGVLLVFVAIFRAVFVHQQTQSVLHILNNQVVDKIDESQIMQRAERLAGALKIPSVSYATDNQEKEALLQLHQYLETNFPLIHSASFIKKEVINTYSLLYTVEGTTKGKLPYLFASHLDVVPVDPSTWEVPPFGGKIVNRTYIYGRGAIDDKSGVLGIMEAVEYIIQMGQRPQRTFFMAFGHDEEISGKRGAHELAKILQARGVNRLDFVLDEGFPLSKGLIPGTDKHIAMVGISEKGTVTLELSVTGNPGHSSFPPAESAIGILAAAVARLEENPQPSLLGKGPESATFKYLAPHVSFFYRLLYNNLWLFSGLMAREMERVPLTNAFVRTTTAITVFHGGIKDNVVPPSAKAVINHRVHPSQTVTEVIAYDREIISDPRVRIQVKTSREAHPISPFGLDCIPFQMVIVSIKQVFTDAVVVPAVFIANTDTRWYLSFTTNLYRFLPTVVAPEDVNRYHGNNERISIKHYHEAVNFYYRIIKNADMLTDQVPSSTINNGDQEL</sequence>
<evidence type="ECO:0000256" key="10">
    <source>
        <dbReference type="ARBA" id="ARBA00047567"/>
    </source>
</evidence>
<comment type="similarity">
    <text evidence="2">Belongs to the peptidase M20A family.</text>
</comment>
<evidence type="ECO:0000256" key="13">
    <source>
        <dbReference type="ARBA" id="ARBA00047874"/>
    </source>
</evidence>
<evidence type="ECO:0000256" key="16">
    <source>
        <dbReference type="ARBA" id="ARBA00048380"/>
    </source>
</evidence>
<dbReference type="GO" id="GO:0006629">
    <property type="term" value="P:lipid metabolic process"/>
    <property type="evidence" value="ECO:0007669"/>
    <property type="project" value="UniProtKB-ARBA"/>
</dbReference>
<keyword evidence="29" id="KW-0472">Membrane</keyword>
<gene>
    <name evidence="31" type="ORF">L798_09439</name>
</gene>
<evidence type="ECO:0000256" key="15">
    <source>
        <dbReference type="ARBA" id="ARBA00048145"/>
    </source>
</evidence>
<evidence type="ECO:0000256" key="28">
    <source>
        <dbReference type="PIRSR" id="PIRSR037217-2"/>
    </source>
</evidence>
<keyword evidence="29" id="KW-0812">Transmembrane</keyword>
<dbReference type="GO" id="GO:0006508">
    <property type="term" value="P:proteolysis"/>
    <property type="evidence" value="ECO:0007669"/>
    <property type="project" value="UniProtKB-KW"/>
</dbReference>
<evidence type="ECO:0000256" key="14">
    <source>
        <dbReference type="ARBA" id="ARBA00047879"/>
    </source>
</evidence>
<evidence type="ECO:0000256" key="2">
    <source>
        <dbReference type="ARBA" id="ARBA00006247"/>
    </source>
</evidence>
<evidence type="ECO:0000256" key="23">
    <source>
        <dbReference type="ARBA" id="ARBA00048840"/>
    </source>
</evidence>
<organism evidence="31 32">
    <name type="scientific">Zootermopsis nevadensis</name>
    <name type="common">Dampwood termite</name>
    <dbReference type="NCBI Taxonomy" id="136037"/>
    <lineage>
        <taxon>Eukaryota</taxon>
        <taxon>Metazoa</taxon>
        <taxon>Ecdysozoa</taxon>
        <taxon>Arthropoda</taxon>
        <taxon>Hexapoda</taxon>
        <taxon>Insecta</taxon>
        <taxon>Pterygota</taxon>
        <taxon>Neoptera</taxon>
        <taxon>Polyneoptera</taxon>
        <taxon>Dictyoptera</taxon>
        <taxon>Blattodea</taxon>
        <taxon>Blattoidea</taxon>
        <taxon>Termitoidae</taxon>
        <taxon>Termopsidae</taxon>
        <taxon>Zootermopsis</taxon>
    </lineage>
</organism>
<dbReference type="GO" id="GO:0043605">
    <property type="term" value="P:amide catabolic process"/>
    <property type="evidence" value="ECO:0007669"/>
    <property type="project" value="UniProtKB-ARBA"/>
</dbReference>